<accession>A0A372JTX0</accession>
<dbReference type="EMBL" id="QURH01000013">
    <property type="protein sequence ID" value="RFU43481.1"/>
    <property type="molecule type" value="Genomic_DNA"/>
</dbReference>
<dbReference type="Gene3D" id="3.30.559.10">
    <property type="entry name" value="Chloramphenicol acetyltransferase-like domain"/>
    <property type="match status" value="1"/>
</dbReference>
<dbReference type="InterPro" id="IPR050743">
    <property type="entry name" value="2-oxoacid_DH_E2_comp"/>
</dbReference>
<proteinExistence type="inferred from homology"/>
<evidence type="ECO:0000256" key="2">
    <source>
        <dbReference type="ARBA" id="ARBA00007317"/>
    </source>
</evidence>
<dbReference type="Proteomes" id="UP000261811">
    <property type="component" value="Unassembled WGS sequence"/>
</dbReference>
<dbReference type="InterPro" id="IPR011053">
    <property type="entry name" value="Single_hybrid_motif"/>
</dbReference>
<dbReference type="FunFam" id="3.30.559.10:FF:000007">
    <property type="entry name" value="Dihydrolipoamide acetyltransferase component of pyruvate dehydrogenase complex"/>
    <property type="match status" value="1"/>
</dbReference>
<dbReference type="InterPro" id="IPR001078">
    <property type="entry name" value="2-oxoacid_DH_actylTfrase"/>
</dbReference>
<dbReference type="GO" id="GO:0031405">
    <property type="term" value="F:lipoic acid binding"/>
    <property type="evidence" value="ECO:0007669"/>
    <property type="project" value="TreeGrafter"/>
</dbReference>
<evidence type="ECO:0000313" key="10">
    <source>
        <dbReference type="EMBL" id="RFU43481.1"/>
    </source>
</evidence>
<organism evidence="10 11">
    <name type="scientific">Actinomadura logoneensis</name>
    <dbReference type="NCBI Taxonomy" id="2293572"/>
    <lineage>
        <taxon>Bacteria</taxon>
        <taxon>Bacillati</taxon>
        <taxon>Actinomycetota</taxon>
        <taxon>Actinomycetes</taxon>
        <taxon>Streptosporangiales</taxon>
        <taxon>Thermomonosporaceae</taxon>
        <taxon>Actinomadura</taxon>
    </lineage>
</organism>
<dbReference type="RefSeq" id="WP_117355638.1">
    <property type="nucleotide sequence ID" value="NZ_QURH01000013.1"/>
</dbReference>
<feature type="region of interest" description="Disordered" evidence="7">
    <location>
        <begin position="85"/>
        <end position="227"/>
    </location>
</feature>
<comment type="caution">
    <text evidence="10">The sequence shown here is derived from an EMBL/GenBank/DDBJ whole genome shotgun (WGS) entry which is preliminary data.</text>
</comment>
<evidence type="ECO:0000259" key="9">
    <source>
        <dbReference type="PROSITE" id="PS51826"/>
    </source>
</evidence>
<keyword evidence="11" id="KW-1185">Reference proteome</keyword>
<dbReference type="Pfam" id="PF00364">
    <property type="entry name" value="Biotin_lipoyl"/>
    <property type="match status" value="1"/>
</dbReference>
<dbReference type="Gene3D" id="4.10.320.10">
    <property type="entry name" value="E3-binding domain"/>
    <property type="match status" value="1"/>
</dbReference>
<dbReference type="GO" id="GO:0005737">
    <property type="term" value="C:cytoplasm"/>
    <property type="evidence" value="ECO:0007669"/>
    <property type="project" value="TreeGrafter"/>
</dbReference>
<dbReference type="EC" id="2.3.1.-" evidence="6"/>
<comment type="cofactor">
    <cofactor evidence="1 6">
        <name>(R)-lipoate</name>
        <dbReference type="ChEBI" id="CHEBI:83088"/>
    </cofactor>
</comment>
<dbReference type="PROSITE" id="PS51826">
    <property type="entry name" value="PSBD"/>
    <property type="match status" value="1"/>
</dbReference>
<feature type="compositionally biased region" description="Low complexity" evidence="7">
    <location>
        <begin position="182"/>
        <end position="204"/>
    </location>
</feature>
<name>A0A372JTX0_9ACTN</name>
<dbReference type="InterPro" id="IPR023213">
    <property type="entry name" value="CAT-like_dom_sf"/>
</dbReference>
<feature type="compositionally biased region" description="Low complexity" evidence="7">
    <location>
        <begin position="85"/>
        <end position="112"/>
    </location>
</feature>
<dbReference type="InterPro" id="IPR000089">
    <property type="entry name" value="Biotin_lipoyl"/>
</dbReference>
<reference evidence="10 11" key="1">
    <citation type="submission" date="2018-08" db="EMBL/GenBank/DDBJ databases">
        <title>Actinomadura jelena sp. nov., a novel Actinomycete isolated from soil in Chad.</title>
        <authorList>
            <person name="Shi L."/>
        </authorList>
    </citation>
    <scope>NUCLEOTIDE SEQUENCE [LARGE SCALE GENOMIC DNA]</scope>
    <source>
        <strain evidence="10 11">NEAU-G17</strain>
    </source>
</reference>
<feature type="region of interest" description="Disordered" evidence="7">
    <location>
        <begin position="260"/>
        <end position="282"/>
    </location>
</feature>
<gene>
    <name evidence="10" type="ORF">DZF91_00965</name>
</gene>
<keyword evidence="4 6" id="KW-0450">Lipoyl</keyword>
<dbReference type="PANTHER" id="PTHR43178">
    <property type="entry name" value="DIHYDROLIPOAMIDE ACETYLTRANSFERASE COMPONENT OF PYRUVATE DEHYDROGENASE COMPLEX"/>
    <property type="match status" value="1"/>
</dbReference>
<dbReference type="SUPFAM" id="SSF52777">
    <property type="entry name" value="CoA-dependent acyltransferases"/>
    <property type="match status" value="1"/>
</dbReference>
<dbReference type="AlphaFoldDB" id="A0A372JTX0"/>
<dbReference type="InterPro" id="IPR036625">
    <property type="entry name" value="E3-bd_dom_sf"/>
</dbReference>
<evidence type="ECO:0000256" key="1">
    <source>
        <dbReference type="ARBA" id="ARBA00001938"/>
    </source>
</evidence>
<dbReference type="InterPro" id="IPR004167">
    <property type="entry name" value="PSBD"/>
</dbReference>
<dbReference type="CDD" id="cd06849">
    <property type="entry name" value="lipoyl_domain"/>
    <property type="match status" value="1"/>
</dbReference>
<evidence type="ECO:0000256" key="6">
    <source>
        <dbReference type="RuleBase" id="RU003423"/>
    </source>
</evidence>
<feature type="compositionally biased region" description="Basic and acidic residues" evidence="7">
    <location>
        <begin position="113"/>
        <end position="123"/>
    </location>
</feature>
<comment type="similarity">
    <text evidence="2 6">Belongs to the 2-oxoacid dehydrogenase family.</text>
</comment>
<evidence type="ECO:0000256" key="7">
    <source>
        <dbReference type="SAM" id="MobiDB-lite"/>
    </source>
</evidence>
<dbReference type="OrthoDB" id="9805770at2"/>
<protein>
    <recommendedName>
        <fullName evidence="6">Dihydrolipoamide acetyltransferase component of pyruvate dehydrogenase complex</fullName>
        <ecNumber evidence="6">2.3.1.-</ecNumber>
    </recommendedName>
</protein>
<dbReference type="InterPro" id="IPR003016">
    <property type="entry name" value="2-oxoA_DH_lipoyl-BS"/>
</dbReference>
<evidence type="ECO:0000259" key="8">
    <source>
        <dbReference type="PROSITE" id="PS50968"/>
    </source>
</evidence>
<feature type="domain" description="Lipoyl-binding" evidence="8">
    <location>
        <begin position="4"/>
        <end position="79"/>
    </location>
</feature>
<dbReference type="Gene3D" id="2.40.50.100">
    <property type="match status" value="1"/>
</dbReference>
<dbReference type="PROSITE" id="PS00189">
    <property type="entry name" value="LIPOYL"/>
    <property type="match status" value="1"/>
</dbReference>
<evidence type="ECO:0000256" key="3">
    <source>
        <dbReference type="ARBA" id="ARBA00022679"/>
    </source>
</evidence>
<evidence type="ECO:0000256" key="4">
    <source>
        <dbReference type="ARBA" id="ARBA00022823"/>
    </source>
</evidence>
<dbReference type="SUPFAM" id="SSF47005">
    <property type="entry name" value="Peripheral subunit-binding domain of 2-oxo acid dehydrogenase complex"/>
    <property type="match status" value="1"/>
</dbReference>
<dbReference type="Pfam" id="PF02817">
    <property type="entry name" value="E3_binding"/>
    <property type="match status" value="1"/>
</dbReference>
<sequence length="532" mass="54479">MSERKQFKLPDVGEGLTEAEIVKWHVRVGDQVEVNQTIVEIETAKAVVELPCPFEGTVGELLVEEGTTVDVGVPIISVDVGADGSAGPAPSGGAAAAPAAEAAPAGATPVEAVPHEEVPHEEVPQADEPGVVQPEQPKRQPVLVGYGVKPGATKRRPRKQSSPPAPATPASSTPAPSPSPSPSVAQAAPAPAPAAAQAARPAPTVGGSDAASRSYPQVVDNGMPLAKPPVRKMAKDLGVDLSTITGTGPRGSITREDVQQALAAPAEAPAAASGARAGAPATTGVREERIAVRGVRKATANAMVGSAFTAPHVTEFLQVDVTRTVETVRRLRELPEFADVKVSPLLLVAKALLTAVARYPMVNSAWVDAPANGAGNGAGNGTGGGAEIVVKHYVNLGIAAATERGLIVPNVKDAHTLTLPELAWALAELTAKVRAGKATPADLTGGTISITNVGVFGVDTGTPILTPGESAILCIGQIRDMPWVHEGELAVRKVTTLALSFDHRVIDGELGSKVLRDVGAMLEDPIHLIAWS</sequence>
<dbReference type="GO" id="GO:0016407">
    <property type="term" value="F:acetyltransferase activity"/>
    <property type="evidence" value="ECO:0007669"/>
    <property type="project" value="TreeGrafter"/>
</dbReference>
<dbReference type="PROSITE" id="PS50968">
    <property type="entry name" value="BIOTINYL_LIPOYL"/>
    <property type="match status" value="1"/>
</dbReference>
<keyword evidence="3 6" id="KW-0808">Transferase</keyword>
<dbReference type="Pfam" id="PF00198">
    <property type="entry name" value="2-oxoacid_dh"/>
    <property type="match status" value="1"/>
</dbReference>
<dbReference type="PANTHER" id="PTHR43178:SF5">
    <property type="entry name" value="LIPOAMIDE ACYLTRANSFERASE COMPONENT OF BRANCHED-CHAIN ALPHA-KETO ACID DEHYDROGENASE COMPLEX, MITOCHONDRIAL"/>
    <property type="match status" value="1"/>
</dbReference>
<evidence type="ECO:0000256" key="5">
    <source>
        <dbReference type="ARBA" id="ARBA00023315"/>
    </source>
</evidence>
<dbReference type="SUPFAM" id="SSF51230">
    <property type="entry name" value="Single hybrid motif"/>
    <property type="match status" value="1"/>
</dbReference>
<evidence type="ECO:0000313" key="11">
    <source>
        <dbReference type="Proteomes" id="UP000261811"/>
    </source>
</evidence>
<keyword evidence="5 6" id="KW-0012">Acyltransferase</keyword>
<feature type="compositionally biased region" description="Low complexity" evidence="7">
    <location>
        <begin position="261"/>
        <end position="281"/>
    </location>
</feature>
<feature type="domain" description="Peripheral subunit-binding (PSBD)" evidence="9">
    <location>
        <begin position="225"/>
        <end position="262"/>
    </location>
</feature>